<dbReference type="EMBL" id="KQ982753">
    <property type="protein sequence ID" value="KYQ51186.1"/>
    <property type="molecule type" value="Genomic_DNA"/>
</dbReference>
<feature type="region of interest" description="Disordered" evidence="1">
    <location>
        <begin position="1"/>
        <end position="67"/>
    </location>
</feature>
<proteinExistence type="predicted"/>
<evidence type="ECO:0000313" key="2">
    <source>
        <dbReference type="EMBL" id="KYQ51186.1"/>
    </source>
</evidence>
<evidence type="ECO:0000256" key="1">
    <source>
        <dbReference type="SAM" id="MobiDB-lite"/>
    </source>
</evidence>
<protein>
    <submittedName>
        <fullName evidence="2">Uncharacterized protein</fullName>
    </submittedName>
</protein>
<sequence length="67" mass="7865">MGGNRYRIFKDLPSAKNLRRNERRSAREKKEAEKNKRTRVYVRGKPGEVSEPRPLHGSREDTGEQIQ</sequence>
<dbReference type="Proteomes" id="UP000075809">
    <property type="component" value="Unassembled WGS sequence"/>
</dbReference>
<dbReference type="AlphaFoldDB" id="A0A151WTM1"/>
<organism evidence="2 3">
    <name type="scientific">Mycetomoellerius zeteki</name>
    <dbReference type="NCBI Taxonomy" id="64791"/>
    <lineage>
        <taxon>Eukaryota</taxon>
        <taxon>Metazoa</taxon>
        <taxon>Ecdysozoa</taxon>
        <taxon>Arthropoda</taxon>
        <taxon>Hexapoda</taxon>
        <taxon>Insecta</taxon>
        <taxon>Pterygota</taxon>
        <taxon>Neoptera</taxon>
        <taxon>Endopterygota</taxon>
        <taxon>Hymenoptera</taxon>
        <taxon>Apocrita</taxon>
        <taxon>Aculeata</taxon>
        <taxon>Formicoidea</taxon>
        <taxon>Formicidae</taxon>
        <taxon>Myrmicinae</taxon>
        <taxon>Mycetomoellerius</taxon>
    </lineage>
</organism>
<accession>A0A151WTM1</accession>
<feature type="compositionally biased region" description="Basic and acidic residues" evidence="1">
    <location>
        <begin position="45"/>
        <end position="67"/>
    </location>
</feature>
<name>A0A151WTM1_9HYME</name>
<keyword evidence="3" id="KW-1185">Reference proteome</keyword>
<feature type="compositionally biased region" description="Basic and acidic residues" evidence="1">
    <location>
        <begin position="19"/>
        <end position="35"/>
    </location>
</feature>
<gene>
    <name evidence="2" type="ORF">ALC60_09651</name>
</gene>
<evidence type="ECO:0000313" key="3">
    <source>
        <dbReference type="Proteomes" id="UP000075809"/>
    </source>
</evidence>
<reference evidence="2 3" key="1">
    <citation type="submission" date="2015-09" db="EMBL/GenBank/DDBJ databases">
        <title>Trachymyrmex zeteki WGS genome.</title>
        <authorList>
            <person name="Nygaard S."/>
            <person name="Hu H."/>
            <person name="Boomsma J."/>
            <person name="Zhang G."/>
        </authorList>
    </citation>
    <scope>NUCLEOTIDE SEQUENCE [LARGE SCALE GENOMIC DNA]</scope>
    <source>
        <strain evidence="2">Tzet28-1</strain>
        <tissue evidence="2">Whole body</tissue>
    </source>
</reference>